<gene>
    <name evidence="1" type="ORF">ACFPCV_27285</name>
</gene>
<reference evidence="2" key="1">
    <citation type="journal article" date="2019" name="Int. J. Syst. Evol. Microbiol.">
        <title>The Global Catalogue of Microorganisms (GCM) 10K type strain sequencing project: providing services to taxonomists for standard genome sequencing and annotation.</title>
        <authorList>
            <consortium name="The Broad Institute Genomics Platform"/>
            <consortium name="The Broad Institute Genome Sequencing Center for Infectious Disease"/>
            <person name="Wu L."/>
            <person name="Ma J."/>
        </authorList>
    </citation>
    <scope>NUCLEOTIDE SEQUENCE [LARGE SCALE GENOMIC DNA]</scope>
    <source>
        <strain evidence="2">ZS-22-S1</strain>
    </source>
</reference>
<proteinExistence type="predicted"/>
<keyword evidence="2" id="KW-1185">Reference proteome</keyword>
<protein>
    <submittedName>
        <fullName evidence="1">Uncharacterized protein</fullName>
    </submittedName>
</protein>
<organism evidence="1 2">
    <name type="scientific">Actinophytocola glycyrrhizae</name>
    <dbReference type="NCBI Taxonomy" id="2044873"/>
    <lineage>
        <taxon>Bacteria</taxon>
        <taxon>Bacillati</taxon>
        <taxon>Actinomycetota</taxon>
        <taxon>Actinomycetes</taxon>
        <taxon>Pseudonocardiales</taxon>
        <taxon>Pseudonocardiaceae</taxon>
    </lineage>
</organism>
<dbReference type="Proteomes" id="UP001595859">
    <property type="component" value="Unassembled WGS sequence"/>
</dbReference>
<evidence type="ECO:0000313" key="2">
    <source>
        <dbReference type="Proteomes" id="UP001595859"/>
    </source>
</evidence>
<name>A0ABV9S9V2_9PSEU</name>
<comment type="caution">
    <text evidence="1">The sequence shown here is derived from an EMBL/GenBank/DDBJ whole genome shotgun (WGS) entry which is preliminary data.</text>
</comment>
<dbReference type="EMBL" id="JBHSIS010000017">
    <property type="protein sequence ID" value="MFC4857216.1"/>
    <property type="molecule type" value="Genomic_DNA"/>
</dbReference>
<dbReference type="RefSeq" id="WP_378059200.1">
    <property type="nucleotide sequence ID" value="NZ_JBHSIS010000017.1"/>
</dbReference>
<evidence type="ECO:0000313" key="1">
    <source>
        <dbReference type="EMBL" id="MFC4857216.1"/>
    </source>
</evidence>
<sequence>MGVDVAAILDVHFGEADASPGELVEKFHDVAVPIHPNEHIIAAALRADRQRVRRTGRWLVRHSTNRDSATVGLALLAADWEEADIPLIQTIGLLSDRFGPLAAEALKRRGGGEQALQWLAQRVAGWGRVYAIDALCHRGVHRSRQWLLRHACDGDYLNGYFAGGVATAAHVHEAIVGSEVDDDLVDHTGRLLKIMADCSGMGMTLEHFPPAGSVLAAYAAHLGRQAPTVNRYVNAAVLAHHLTEKTPRQCGCTAEQRDHLVRQYLAVLDREDWCDTVRAGLDPDSEFSAWFAGTVATRLRLRAFTESG</sequence>
<accession>A0ABV9S9V2</accession>